<dbReference type="InterPro" id="IPR003369">
    <property type="entry name" value="TatA/B/E"/>
</dbReference>
<dbReference type="PANTHER" id="PTHR42982:SF1">
    <property type="entry name" value="SEC-INDEPENDENT PROTEIN TRANSLOCASE PROTEIN TATA"/>
    <property type="match status" value="1"/>
</dbReference>
<dbReference type="Gene3D" id="1.20.5.3310">
    <property type="match status" value="1"/>
</dbReference>
<evidence type="ECO:0000256" key="10">
    <source>
        <dbReference type="SAM" id="MobiDB-lite"/>
    </source>
</evidence>
<dbReference type="NCBIfam" id="TIGR01411">
    <property type="entry name" value="tatAE"/>
    <property type="match status" value="1"/>
</dbReference>
<feature type="region of interest" description="Disordered" evidence="10">
    <location>
        <begin position="42"/>
        <end position="118"/>
    </location>
</feature>
<gene>
    <name evidence="9 11" type="primary">tatA</name>
    <name evidence="11" type="ORF">FOE78_16295</name>
</gene>
<dbReference type="GO" id="GO:0043953">
    <property type="term" value="P:protein transport by the Tat complex"/>
    <property type="evidence" value="ECO:0007669"/>
    <property type="project" value="UniProtKB-UniRule"/>
</dbReference>
<evidence type="ECO:0000313" key="11">
    <source>
        <dbReference type="EMBL" id="QDP98855.1"/>
    </source>
</evidence>
<dbReference type="KEGG" id="mik:FOE78_16295"/>
<protein>
    <recommendedName>
        <fullName evidence="9">Sec-independent protein translocase protein TatA</fullName>
    </recommendedName>
</protein>
<evidence type="ECO:0000313" key="12">
    <source>
        <dbReference type="Proteomes" id="UP000319263"/>
    </source>
</evidence>
<keyword evidence="6 9" id="KW-1133">Transmembrane helix</keyword>
<dbReference type="Proteomes" id="UP000319263">
    <property type="component" value="Chromosome"/>
</dbReference>
<evidence type="ECO:0000256" key="6">
    <source>
        <dbReference type="ARBA" id="ARBA00022989"/>
    </source>
</evidence>
<dbReference type="AlphaFoldDB" id="A0A516Q656"/>
<evidence type="ECO:0000256" key="4">
    <source>
        <dbReference type="ARBA" id="ARBA00022692"/>
    </source>
</evidence>
<comment type="subunit">
    <text evidence="9">The Tat system comprises two distinct complexes: a TatABC complex, containing multiple copies of TatA, TatB and TatC subunits, and a separate TatA complex, containing only TatA subunits. Substrates initially bind to the TatABC complex, which probably triggers association of the separate TatA complex to form the active translocon.</text>
</comment>
<comment type="subcellular location">
    <subcellularLocation>
        <location evidence="1 9">Cell membrane</location>
        <topology evidence="1 9">Single-pass membrane protein</topology>
    </subcellularLocation>
</comment>
<comment type="similarity">
    <text evidence="9">Belongs to the TatA/E family.</text>
</comment>
<dbReference type="InterPro" id="IPR006312">
    <property type="entry name" value="TatA/E"/>
</dbReference>
<evidence type="ECO:0000256" key="2">
    <source>
        <dbReference type="ARBA" id="ARBA00022448"/>
    </source>
</evidence>
<keyword evidence="8 9" id="KW-0472">Membrane</keyword>
<comment type="function">
    <text evidence="9">Part of the twin-arginine translocation (Tat) system that transports large folded proteins containing a characteristic twin-arginine motif in their signal peptide across membranes. TatA could form the protein-conducting channel of the Tat system.</text>
</comment>
<evidence type="ECO:0000256" key="3">
    <source>
        <dbReference type="ARBA" id="ARBA00022475"/>
    </source>
</evidence>
<keyword evidence="3 9" id="KW-1003">Cell membrane</keyword>
<evidence type="ECO:0000256" key="8">
    <source>
        <dbReference type="ARBA" id="ARBA00023136"/>
    </source>
</evidence>
<keyword evidence="2 9" id="KW-0813">Transport</keyword>
<dbReference type="EMBL" id="CP041692">
    <property type="protein sequence ID" value="QDP98855.1"/>
    <property type="molecule type" value="Genomic_DNA"/>
</dbReference>
<dbReference type="GO" id="GO:0008320">
    <property type="term" value="F:protein transmembrane transporter activity"/>
    <property type="evidence" value="ECO:0007669"/>
    <property type="project" value="UniProtKB-UniRule"/>
</dbReference>
<evidence type="ECO:0000256" key="1">
    <source>
        <dbReference type="ARBA" id="ARBA00004162"/>
    </source>
</evidence>
<organism evidence="11 12">
    <name type="scientific">Microlunatus elymi</name>
    <dbReference type="NCBI Taxonomy" id="2596828"/>
    <lineage>
        <taxon>Bacteria</taxon>
        <taxon>Bacillati</taxon>
        <taxon>Actinomycetota</taxon>
        <taxon>Actinomycetes</taxon>
        <taxon>Propionibacteriales</taxon>
        <taxon>Propionibacteriaceae</taxon>
        <taxon>Microlunatus</taxon>
    </lineage>
</organism>
<dbReference type="HAMAP" id="MF_00236">
    <property type="entry name" value="TatA_E"/>
    <property type="match status" value="1"/>
</dbReference>
<dbReference type="Pfam" id="PF02416">
    <property type="entry name" value="TatA_B_E"/>
    <property type="match status" value="1"/>
</dbReference>
<evidence type="ECO:0000256" key="9">
    <source>
        <dbReference type="HAMAP-Rule" id="MF_00236"/>
    </source>
</evidence>
<dbReference type="GO" id="GO:0033281">
    <property type="term" value="C:TAT protein transport complex"/>
    <property type="evidence" value="ECO:0007669"/>
    <property type="project" value="UniProtKB-UniRule"/>
</dbReference>
<keyword evidence="4 9" id="KW-0812">Transmembrane</keyword>
<feature type="compositionally biased region" description="Low complexity" evidence="10">
    <location>
        <begin position="68"/>
        <end position="104"/>
    </location>
</feature>
<sequence length="118" mass="12445">MAFNLGPTELIIILVIVLVLFGGARLAGLGKSTGRAIKEFKEETKGLGGDDKKDDVVDAEVVDRPAKPVQQTPPAVEAPQQQAPAAQQPQPQSTPAQPAAPQYPTGSSTQPYDSRRDA</sequence>
<keyword evidence="5 9" id="KW-0653">Protein transport</keyword>
<keyword evidence="12" id="KW-1185">Reference proteome</keyword>
<reference evidence="11 12" key="1">
    <citation type="submission" date="2019-07" db="EMBL/GenBank/DDBJ databases">
        <title>Microlunatus dokdonensis sp. nov. isolated from the rhizospheric soil of the wild plant Elymus tsukushiensis.</title>
        <authorList>
            <person name="Ghim S.-Y."/>
            <person name="Hwang Y.-J."/>
            <person name="Son J.-S."/>
            <person name="Shin J.-H."/>
        </authorList>
    </citation>
    <scope>NUCLEOTIDE SEQUENCE [LARGE SCALE GENOMIC DNA]</scope>
    <source>
        <strain evidence="11 12">KUDC0627</strain>
    </source>
</reference>
<evidence type="ECO:0000256" key="7">
    <source>
        <dbReference type="ARBA" id="ARBA00023010"/>
    </source>
</evidence>
<feature type="compositionally biased region" description="Basic and acidic residues" evidence="10">
    <location>
        <begin position="42"/>
        <end position="66"/>
    </location>
</feature>
<accession>A0A516Q656</accession>
<evidence type="ECO:0000256" key="5">
    <source>
        <dbReference type="ARBA" id="ARBA00022927"/>
    </source>
</evidence>
<keyword evidence="7 9" id="KW-0811">Translocation</keyword>
<name>A0A516Q656_9ACTN</name>
<proteinExistence type="inferred from homology"/>
<dbReference type="PANTHER" id="PTHR42982">
    <property type="entry name" value="SEC-INDEPENDENT PROTEIN TRANSLOCASE PROTEIN TATA"/>
    <property type="match status" value="1"/>
</dbReference>